<evidence type="ECO:0000313" key="3">
    <source>
        <dbReference type="Proteomes" id="UP000253831"/>
    </source>
</evidence>
<proteinExistence type="predicted"/>
<feature type="transmembrane region" description="Helical" evidence="1">
    <location>
        <begin position="126"/>
        <end position="146"/>
    </location>
</feature>
<sequence length="147" mass="15824">MLTDDDFTPRLAADAAVTAGLLDSGRPLAWVSGTMLLIMAVAWLMGHPVALPAFVGAVLMATVQGAFAQRVRFDAGIFRFWASRWHHPLSPAADLAAFDVRVGRQAPPAASVEADLAERRRGAIRLLMWQAACTTLQLGFTAIALWP</sequence>
<protein>
    <submittedName>
        <fullName evidence="2">Uncharacterized protein</fullName>
    </submittedName>
</protein>
<dbReference type="Proteomes" id="UP000253831">
    <property type="component" value="Unassembled WGS sequence"/>
</dbReference>
<dbReference type="EMBL" id="QPGA01000042">
    <property type="protein sequence ID" value="RDE49435.1"/>
    <property type="molecule type" value="Genomic_DNA"/>
</dbReference>
<evidence type="ECO:0000256" key="1">
    <source>
        <dbReference type="SAM" id="Phobius"/>
    </source>
</evidence>
<keyword evidence="1" id="KW-0472">Membrane</keyword>
<accession>A0A369XJ28</accession>
<dbReference type="AlphaFoldDB" id="A0A369XJ28"/>
<keyword evidence="1" id="KW-1133">Transmembrane helix</keyword>
<comment type="caution">
    <text evidence="2">The sequence shown here is derived from an EMBL/GenBank/DDBJ whole genome shotgun (WGS) entry which is preliminary data.</text>
</comment>
<evidence type="ECO:0000313" key="2">
    <source>
        <dbReference type="EMBL" id="RDE49435.1"/>
    </source>
</evidence>
<gene>
    <name evidence="2" type="ORF">DVS81_16655</name>
</gene>
<organism evidence="2 3">
    <name type="scientific">Candidatus Accumulibacter meliphilus</name>
    <dbReference type="NCBI Taxonomy" id="2211374"/>
    <lineage>
        <taxon>Bacteria</taxon>
        <taxon>Pseudomonadati</taxon>
        <taxon>Pseudomonadota</taxon>
        <taxon>Betaproteobacteria</taxon>
        <taxon>Candidatus Accumulibacter</taxon>
    </lineage>
</organism>
<keyword evidence="1" id="KW-0812">Transmembrane</keyword>
<name>A0A369XJ28_9PROT</name>
<reference evidence="2 3" key="1">
    <citation type="submission" date="2018-05" db="EMBL/GenBank/DDBJ databases">
        <title>Integrated omic analyses show evidence that a Ca. Accumulibacter phosphatis strain performs denitrification under micro-aerobic conditions.</title>
        <authorList>
            <person name="Camejo P.Y."/>
            <person name="Katherine M.D."/>
            <person name="Daniel N.R."/>
        </authorList>
    </citation>
    <scope>NUCLEOTIDE SEQUENCE [LARGE SCALE GENOMIC DNA]</scope>
    <source>
        <strain evidence="2">UW-LDO-IC</strain>
    </source>
</reference>